<feature type="transmembrane region" description="Helical" evidence="1">
    <location>
        <begin position="271"/>
        <end position="288"/>
    </location>
</feature>
<dbReference type="AlphaFoldDB" id="A0A545TY70"/>
<dbReference type="EMBL" id="VHSH01000002">
    <property type="protein sequence ID" value="TQV82163.1"/>
    <property type="molecule type" value="Genomic_DNA"/>
</dbReference>
<protein>
    <submittedName>
        <fullName evidence="2">Uncharacterized protein</fullName>
    </submittedName>
</protein>
<feature type="transmembrane region" description="Helical" evidence="1">
    <location>
        <begin position="46"/>
        <end position="66"/>
    </location>
</feature>
<keyword evidence="1" id="KW-0812">Transmembrane</keyword>
<organism evidence="2 3">
    <name type="scientific">Denitrobaculum tricleocarpae</name>
    <dbReference type="NCBI Taxonomy" id="2591009"/>
    <lineage>
        <taxon>Bacteria</taxon>
        <taxon>Pseudomonadati</taxon>
        <taxon>Pseudomonadota</taxon>
        <taxon>Alphaproteobacteria</taxon>
        <taxon>Rhodospirillales</taxon>
        <taxon>Rhodospirillaceae</taxon>
        <taxon>Denitrobaculum</taxon>
    </lineage>
</organism>
<dbReference type="Proteomes" id="UP000315252">
    <property type="component" value="Unassembled WGS sequence"/>
</dbReference>
<reference evidence="2 3" key="1">
    <citation type="submission" date="2019-06" db="EMBL/GenBank/DDBJ databases">
        <title>Whole genome sequence for Rhodospirillaceae sp. R148.</title>
        <authorList>
            <person name="Wang G."/>
        </authorList>
    </citation>
    <scope>NUCLEOTIDE SEQUENCE [LARGE SCALE GENOMIC DNA]</scope>
    <source>
        <strain evidence="2 3">R148</strain>
    </source>
</reference>
<dbReference type="RefSeq" id="WP_142895793.1">
    <property type="nucleotide sequence ID" value="NZ_ML660053.1"/>
</dbReference>
<keyword evidence="1" id="KW-0472">Membrane</keyword>
<feature type="transmembrane region" description="Helical" evidence="1">
    <location>
        <begin position="152"/>
        <end position="173"/>
    </location>
</feature>
<sequence>MRDMTRSLPTASLSPSPNSLAPLTLPPALLSPALVRLLAPFRAEPVFAAAGVFMLLLMLPTLAALAIEPRTLLGQNLWVKPLKFEVSLAVYFLTLAFYARWLRPGLTQKLWYRIFAAAVVFACLAEMLWIGGAAAFGTASHYNTTEPFMTRLYPVMGLLATLITSASALYGFLIWRSKSPDLAPAVRLSLAIGLLLTLPLTLIVAYTLAGNGGHFVGTPGPNAATLPLLGWSREAGDLRVPHFFALHAMHFIPAAGFVVGKVVAEWKATSFVLAFSVLYVGLVAYSFVEALNGRPFLAFIG</sequence>
<evidence type="ECO:0000313" key="2">
    <source>
        <dbReference type="EMBL" id="TQV82163.1"/>
    </source>
</evidence>
<feature type="transmembrane region" description="Helical" evidence="1">
    <location>
        <begin position="185"/>
        <end position="209"/>
    </location>
</feature>
<dbReference type="OrthoDB" id="343560at2"/>
<feature type="transmembrane region" description="Helical" evidence="1">
    <location>
        <begin position="86"/>
        <end position="103"/>
    </location>
</feature>
<name>A0A545TY70_9PROT</name>
<evidence type="ECO:0000256" key="1">
    <source>
        <dbReference type="SAM" id="Phobius"/>
    </source>
</evidence>
<proteinExistence type="predicted"/>
<gene>
    <name evidence="2" type="ORF">FKG95_08040</name>
</gene>
<keyword evidence="3" id="KW-1185">Reference proteome</keyword>
<feature type="transmembrane region" description="Helical" evidence="1">
    <location>
        <begin position="243"/>
        <end position="264"/>
    </location>
</feature>
<keyword evidence="1" id="KW-1133">Transmembrane helix</keyword>
<evidence type="ECO:0000313" key="3">
    <source>
        <dbReference type="Proteomes" id="UP000315252"/>
    </source>
</evidence>
<comment type="caution">
    <text evidence="2">The sequence shown here is derived from an EMBL/GenBank/DDBJ whole genome shotgun (WGS) entry which is preliminary data.</text>
</comment>
<feature type="transmembrane region" description="Helical" evidence="1">
    <location>
        <begin position="110"/>
        <end position="132"/>
    </location>
</feature>
<accession>A0A545TY70</accession>